<evidence type="ECO:0000259" key="5">
    <source>
        <dbReference type="PROSITE" id="PS51078"/>
    </source>
</evidence>
<dbReference type="EMBL" id="FPAT01000011">
    <property type="protein sequence ID" value="SFT87448.1"/>
    <property type="molecule type" value="Genomic_DNA"/>
</dbReference>
<keyword evidence="7" id="KW-1185">Reference proteome</keyword>
<evidence type="ECO:0000256" key="3">
    <source>
        <dbReference type="ARBA" id="ARBA00023163"/>
    </source>
</evidence>
<dbReference type="Gene3D" id="1.10.10.10">
    <property type="entry name" value="Winged helix-like DNA-binding domain superfamily/Winged helix DNA-binding domain"/>
    <property type="match status" value="1"/>
</dbReference>
<dbReference type="PROSITE" id="PS51077">
    <property type="entry name" value="HTH_ICLR"/>
    <property type="match status" value="1"/>
</dbReference>
<dbReference type="GO" id="GO:0003700">
    <property type="term" value="F:DNA-binding transcription factor activity"/>
    <property type="evidence" value="ECO:0007669"/>
    <property type="project" value="TreeGrafter"/>
</dbReference>
<keyword evidence="3" id="KW-0804">Transcription</keyword>
<dbReference type="Pfam" id="PF09339">
    <property type="entry name" value="HTH_IclR"/>
    <property type="match status" value="1"/>
</dbReference>
<keyword evidence="2" id="KW-0238">DNA-binding</keyword>
<dbReference type="STRING" id="995060.SAMN04487904_111136"/>
<feature type="domain" description="HTH iclR-type" evidence="4">
    <location>
        <begin position="16"/>
        <end position="75"/>
    </location>
</feature>
<evidence type="ECO:0000259" key="4">
    <source>
        <dbReference type="PROSITE" id="PS51077"/>
    </source>
</evidence>
<dbReference type="SMART" id="SM00346">
    <property type="entry name" value="HTH_ICLR"/>
    <property type="match status" value="1"/>
</dbReference>
<dbReference type="PANTHER" id="PTHR30136">
    <property type="entry name" value="HELIX-TURN-HELIX TRANSCRIPTIONAL REGULATOR, ICLR FAMILY"/>
    <property type="match status" value="1"/>
</dbReference>
<evidence type="ECO:0000313" key="6">
    <source>
        <dbReference type="EMBL" id="SFT87448.1"/>
    </source>
</evidence>
<sequence length="264" mass="28841">MVGGTVDDSEKDHGMSQSLRRGLALLTELADGPRNLDQLAEAVGVHKSTVMRLLRSLEADRFVKRSDVYRYRLGSALFELANRALDGIDVRDTARSHLLELGESTGHTVHLAVREDDQVVYVDKVDSTHAVRMYSRIGARAPLHCTAVGKVLLSGLDESARGEVAAALDYPALTDNTITDPERFLDELDRVSRSGYAVDRGEHEDFVHCIAAGVRDPRGEIVAAVSLSAPKVLFDFDELLGSTGELSRVCDRVSVELGWQSPDS</sequence>
<dbReference type="PROSITE" id="PS51078">
    <property type="entry name" value="ICLR_ED"/>
    <property type="match status" value="1"/>
</dbReference>
<dbReference type="InterPro" id="IPR050707">
    <property type="entry name" value="HTH_MetabolicPath_Reg"/>
</dbReference>
<evidence type="ECO:0000256" key="1">
    <source>
        <dbReference type="ARBA" id="ARBA00023015"/>
    </source>
</evidence>
<dbReference type="AlphaFoldDB" id="A0A1I7BJT9"/>
<protein>
    <submittedName>
        <fullName evidence="6">Transcriptional regulator, IclR family</fullName>
    </submittedName>
</protein>
<dbReference type="Proteomes" id="UP000199165">
    <property type="component" value="Unassembled WGS sequence"/>
</dbReference>
<dbReference type="Gene3D" id="3.30.450.40">
    <property type="match status" value="1"/>
</dbReference>
<dbReference type="Pfam" id="PF01614">
    <property type="entry name" value="IclR_C"/>
    <property type="match status" value="1"/>
</dbReference>
<dbReference type="InterPro" id="IPR005471">
    <property type="entry name" value="Tscrpt_reg_IclR_N"/>
</dbReference>
<dbReference type="SUPFAM" id="SSF55781">
    <property type="entry name" value="GAF domain-like"/>
    <property type="match status" value="1"/>
</dbReference>
<dbReference type="InterPro" id="IPR029016">
    <property type="entry name" value="GAF-like_dom_sf"/>
</dbReference>
<gene>
    <name evidence="6" type="ORF">SAMN04487904_111136</name>
</gene>
<evidence type="ECO:0000313" key="7">
    <source>
        <dbReference type="Proteomes" id="UP000199165"/>
    </source>
</evidence>
<accession>A0A1I7BJT9</accession>
<dbReference type="GO" id="GO:0003677">
    <property type="term" value="F:DNA binding"/>
    <property type="evidence" value="ECO:0007669"/>
    <property type="project" value="UniProtKB-KW"/>
</dbReference>
<keyword evidence="1" id="KW-0805">Transcription regulation</keyword>
<feature type="domain" description="IclR-ED" evidence="5">
    <location>
        <begin position="76"/>
        <end position="259"/>
    </location>
</feature>
<dbReference type="GO" id="GO:0045892">
    <property type="term" value="P:negative regulation of DNA-templated transcription"/>
    <property type="evidence" value="ECO:0007669"/>
    <property type="project" value="TreeGrafter"/>
</dbReference>
<dbReference type="PANTHER" id="PTHR30136:SF24">
    <property type="entry name" value="HTH-TYPE TRANSCRIPTIONAL REPRESSOR ALLR"/>
    <property type="match status" value="1"/>
</dbReference>
<dbReference type="SUPFAM" id="SSF46785">
    <property type="entry name" value="Winged helix' DNA-binding domain"/>
    <property type="match status" value="1"/>
</dbReference>
<name>A0A1I7BJT9_9ACTN</name>
<reference evidence="7" key="1">
    <citation type="submission" date="2016-10" db="EMBL/GenBank/DDBJ databases">
        <authorList>
            <person name="Varghese N."/>
            <person name="Submissions S."/>
        </authorList>
    </citation>
    <scope>NUCLEOTIDE SEQUENCE [LARGE SCALE GENOMIC DNA]</scope>
    <source>
        <strain evidence="7">DSM 45501</strain>
    </source>
</reference>
<dbReference type="InterPro" id="IPR014757">
    <property type="entry name" value="Tscrpt_reg_IclR_C"/>
</dbReference>
<organism evidence="6 7">
    <name type="scientific">Actinopolyspora righensis</name>
    <dbReference type="NCBI Taxonomy" id="995060"/>
    <lineage>
        <taxon>Bacteria</taxon>
        <taxon>Bacillati</taxon>
        <taxon>Actinomycetota</taxon>
        <taxon>Actinomycetes</taxon>
        <taxon>Actinopolysporales</taxon>
        <taxon>Actinopolysporaceae</taxon>
        <taxon>Actinopolyspora</taxon>
        <taxon>Actinopolyspora alba group</taxon>
    </lineage>
</organism>
<proteinExistence type="predicted"/>
<dbReference type="InterPro" id="IPR036390">
    <property type="entry name" value="WH_DNA-bd_sf"/>
</dbReference>
<dbReference type="InterPro" id="IPR036388">
    <property type="entry name" value="WH-like_DNA-bd_sf"/>
</dbReference>
<evidence type="ECO:0000256" key="2">
    <source>
        <dbReference type="ARBA" id="ARBA00023125"/>
    </source>
</evidence>